<dbReference type="OrthoDB" id="27537at2759"/>
<sequence>MASTPMAIDSPLGANGRAAASVTKALPTTAKISDVISIFRPTKLFRREPKSTASHPNPLPATITSLDFSGAGDYVLTSESDNTMHVYDVARGKHHKTCLSQKYGVGSAIFTHKTTDSSPCIIHSGTKINHDLRYLSTHDMSYIRYFDGHEKYVTNIALHPGQDNFLSCSEDDTVRIWDAGTKNAVGKLNLNGAYLSAWDPSGNVFAVASPTAQSVLLYDFRNFDRAPFSTFDLLAHSQDVIPKGMSKGWSKIEFSNDGKSILVATTGTGHILIDAFTGSLKAILRRDRGGVRRLGAGDHNAEHIDVDSTEYLYPSSGDACFTPDGRYVMSGSRRENILVWDTLAPPDSNKHLRPTHELEHKGDTAVIAWNPRFNMFATADREVVFWVPDKDS</sequence>
<dbReference type="PROSITE" id="PS50082">
    <property type="entry name" value="WD_REPEATS_2"/>
    <property type="match status" value="1"/>
</dbReference>
<dbReference type="InterPro" id="IPR015943">
    <property type="entry name" value="WD40/YVTN_repeat-like_dom_sf"/>
</dbReference>
<evidence type="ECO:0000313" key="8">
    <source>
        <dbReference type="Proteomes" id="UP000016922"/>
    </source>
</evidence>
<dbReference type="eggNOG" id="KOG1446">
    <property type="taxonomic scope" value="Eukaryota"/>
</dbReference>
<feature type="repeat" description="WD" evidence="6">
    <location>
        <begin position="146"/>
        <end position="187"/>
    </location>
</feature>
<evidence type="ECO:0000256" key="1">
    <source>
        <dbReference type="ARBA" id="ARBA00004123"/>
    </source>
</evidence>
<dbReference type="Gene3D" id="2.130.10.10">
    <property type="entry name" value="YVTN repeat-like/Quinoprotein amine dehydrogenase"/>
    <property type="match status" value="2"/>
</dbReference>
<dbReference type="SMART" id="SM00320">
    <property type="entry name" value="WD40"/>
    <property type="match status" value="5"/>
</dbReference>
<keyword evidence="8" id="KW-1185">Reference proteome</keyword>
<gene>
    <name evidence="7" type="ORF">GLAREA_06734</name>
</gene>
<dbReference type="EMBL" id="KE145357">
    <property type="protein sequence ID" value="EPE33721.1"/>
    <property type="molecule type" value="Genomic_DNA"/>
</dbReference>
<dbReference type="Pfam" id="PF00400">
    <property type="entry name" value="WD40"/>
    <property type="match status" value="3"/>
</dbReference>
<protein>
    <submittedName>
        <fullName evidence="7">WD40 repeat-like protein</fullName>
    </submittedName>
</protein>
<dbReference type="STRING" id="1116229.S3DNP6"/>
<dbReference type="HOGENOM" id="CLU_044117_2_0_1"/>
<evidence type="ECO:0000256" key="6">
    <source>
        <dbReference type="PROSITE-ProRule" id="PRU00221"/>
    </source>
</evidence>
<evidence type="ECO:0000256" key="2">
    <source>
        <dbReference type="ARBA" id="ARBA00005616"/>
    </source>
</evidence>
<keyword evidence="5" id="KW-0539">Nucleus</keyword>
<evidence type="ECO:0000256" key="5">
    <source>
        <dbReference type="ARBA" id="ARBA00023242"/>
    </source>
</evidence>
<dbReference type="KEGG" id="glz:GLAREA_06734"/>
<comment type="subcellular location">
    <subcellularLocation>
        <location evidence="1">Nucleus</location>
    </subcellularLocation>
</comment>
<dbReference type="OMA" id="HNEGYIR"/>
<accession>S3DNP6</accession>
<evidence type="ECO:0000313" key="7">
    <source>
        <dbReference type="EMBL" id="EPE33721.1"/>
    </source>
</evidence>
<dbReference type="RefSeq" id="XP_008078873.1">
    <property type="nucleotide sequence ID" value="XM_008080682.1"/>
</dbReference>
<dbReference type="InterPro" id="IPR001680">
    <property type="entry name" value="WD40_rpt"/>
</dbReference>
<dbReference type="GO" id="GO:0048188">
    <property type="term" value="C:Set1C/COMPASS complex"/>
    <property type="evidence" value="ECO:0007669"/>
    <property type="project" value="TreeGrafter"/>
</dbReference>
<dbReference type="Proteomes" id="UP000016922">
    <property type="component" value="Unassembled WGS sequence"/>
</dbReference>
<dbReference type="SUPFAM" id="SSF50978">
    <property type="entry name" value="WD40 repeat-like"/>
    <property type="match status" value="1"/>
</dbReference>
<evidence type="ECO:0000256" key="3">
    <source>
        <dbReference type="ARBA" id="ARBA00022574"/>
    </source>
</evidence>
<reference evidence="7 8" key="1">
    <citation type="journal article" date="2013" name="BMC Genomics">
        <title>Genomics-driven discovery of the pneumocandin biosynthetic gene cluster in the fungus Glarea lozoyensis.</title>
        <authorList>
            <person name="Chen L."/>
            <person name="Yue Q."/>
            <person name="Zhang X."/>
            <person name="Xiang M."/>
            <person name="Wang C."/>
            <person name="Li S."/>
            <person name="Che Y."/>
            <person name="Ortiz-Lopez F.J."/>
            <person name="Bills G.F."/>
            <person name="Liu X."/>
            <person name="An Z."/>
        </authorList>
    </citation>
    <scope>NUCLEOTIDE SEQUENCE [LARGE SCALE GENOMIC DNA]</scope>
    <source>
        <strain evidence="8">ATCC 20868 / MF5171</strain>
    </source>
</reference>
<keyword evidence="3 6" id="KW-0853">WD repeat</keyword>
<organism evidence="7 8">
    <name type="scientific">Glarea lozoyensis (strain ATCC 20868 / MF5171)</name>
    <dbReference type="NCBI Taxonomy" id="1116229"/>
    <lineage>
        <taxon>Eukaryota</taxon>
        <taxon>Fungi</taxon>
        <taxon>Dikarya</taxon>
        <taxon>Ascomycota</taxon>
        <taxon>Pezizomycotina</taxon>
        <taxon>Leotiomycetes</taxon>
        <taxon>Helotiales</taxon>
        <taxon>Helotiaceae</taxon>
        <taxon>Glarea</taxon>
    </lineage>
</organism>
<dbReference type="GeneID" id="19465787"/>
<dbReference type="GO" id="GO:0016070">
    <property type="term" value="P:RNA metabolic process"/>
    <property type="evidence" value="ECO:0007669"/>
    <property type="project" value="UniProtKB-ARBA"/>
</dbReference>
<name>S3DNP6_GLAL2</name>
<dbReference type="AlphaFoldDB" id="S3DNP6"/>
<dbReference type="PANTHER" id="PTHR19861">
    <property type="entry name" value="WD40 REPEAT PROTEIN SWD2"/>
    <property type="match status" value="1"/>
</dbReference>
<keyword evidence="4" id="KW-0677">Repeat</keyword>
<evidence type="ECO:0000256" key="4">
    <source>
        <dbReference type="ARBA" id="ARBA00022737"/>
    </source>
</evidence>
<dbReference type="InterPro" id="IPR037867">
    <property type="entry name" value="Swd2/WDR82"/>
</dbReference>
<dbReference type="InterPro" id="IPR036322">
    <property type="entry name" value="WD40_repeat_dom_sf"/>
</dbReference>
<dbReference type="PROSITE" id="PS50294">
    <property type="entry name" value="WD_REPEATS_REGION"/>
    <property type="match status" value="1"/>
</dbReference>
<comment type="similarity">
    <text evidence="2">Belongs to the WD repeat SWD2 family.</text>
</comment>
<dbReference type="PANTHER" id="PTHR19861:SF0">
    <property type="entry name" value="WD REPEAT-CONTAINING PROTEIN 82"/>
    <property type="match status" value="1"/>
</dbReference>
<proteinExistence type="inferred from homology"/>
<dbReference type="GO" id="GO:0003682">
    <property type="term" value="F:chromatin binding"/>
    <property type="evidence" value="ECO:0007669"/>
    <property type="project" value="TreeGrafter"/>
</dbReference>